<dbReference type="Gene3D" id="3.90.550.10">
    <property type="entry name" value="Spore Coat Polysaccharide Biosynthesis Protein SpsA, Chain A"/>
    <property type="match status" value="1"/>
</dbReference>
<dbReference type="GO" id="GO:0016757">
    <property type="term" value="F:glycosyltransferase activity"/>
    <property type="evidence" value="ECO:0007669"/>
    <property type="project" value="UniProtKB-KW"/>
</dbReference>
<dbReference type="CDD" id="cd04187">
    <property type="entry name" value="DPM1_like_bac"/>
    <property type="match status" value="1"/>
</dbReference>
<evidence type="ECO:0000259" key="8">
    <source>
        <dbReference type="Pfam" id="PF00535"/>
    </source>
</evidence>
<dbReference type="InterPro" id="IPR029044">
    <property type="entry name" value="Nucleotide-diphossugar_trans"/>
</dbReference>
<accession>A0ABW5JBT0</accession>
<evidence type="ECO:0000256" key="6">
    <source>
        <dbReference type="ARBA" id="ARBA00023136"/>
    </source>
</evidence>
<evidence type="ECO:0000256" key="7">
    <source>
        <dbReference type="SAM" id="Phobius"/>
    </source>
</evidence>
<organism evidence="9 10">
    <name type="scientific">Emticicia soli</name>
    <dbReference type="NCBI Taxonomy" id="2027878"/>
    <lineage>
        <taxon>Bacteria</taxon>
        <taxon>Pseudomonadati</taxon>
        <taxon>Bacteroidota</taxon>
        <taxon>Cytophagia</taxon>
        <taxon>Cytophagales</taxon>
        <taxon>Leadbetterellaceae</taxon>
        <taxon>Emticicia</taxon>
    </lineage>
</organism>
<dbReference type="InterPro" id="IPR001173">
    <property type="entry name" value="Glyco_trans_2-like"/>
</dbReference>
<dbReference type="Proteomes" id="UP001597510">
    <property type="component" value="Unassembled WGS sequence"/>
</dbReference>
<name>A0ABW5JBT0_9BACT</name>
<dbReference type="Pfam" id="PF00535">
    <property type="entry name" value="Glycos_transf_2"/>
    <property type="match status" value="1"/>
</dbReference>
<keyword evidence="5 7" id="KW-1133">Transmembrane helix</keyword>
<dbReference type="SUPFAM" id="SSF53448">
    <property type="entry name" value="Nucleotide-diphospho-sugar transferases"/>
    <property type="match status" value="1"/>
</dbReference>
<keyword evidence="4 7" id="KW-0812">Transmembrane</keyword>
<keyword evidence="2 9" id="KW-0328">Glycosyltransferase</keyword>
<feature type="transmembrane region" description="Helical" evidence="7">
    <location>
        <begin position="266"/>
        <end position="291"/>
    </location>
</feature>
<evidence type="ECO:0000256" key="3">
    <source>
        <dbReference type="ARBA" id="ARBA00022679"/>
    </source>
</evidence>
<dbReference type="EMBL" id="JBHULC010000014">
    <property type="protein sequence ID" value="MFD2522216.1"/>
    <property type="molecule type" value="Genomic_DNA"/>
</dbReference>
<dbReference type="RefSeq" id="WP_340240428.1">
    <property type="nucleotide sequence ID" value="NZ_JBBEWC010000021.1"/>
</dbReference>
<keyword evidence="6 7" id="KW-0472">Membrane</keyword>
<comment type="subcellular location">
    <subcellularLocation>
        <location evidence="1">Membrane</location>
        <topology evidence="1">Multi-pass membrane protein</topology>
    </subcellularLocation>
</comment>
<keyword evidence="10" id="KW-1185">Reference proteome</keyword>
<gene>
    <name evidence="9" type="ORF">ACFSR2_15050</name>
</gene>
<evidence type="ECO:0000313" key="9">
    <source>
        <dbReference type="EMBL" id="MFD2522216.1"/>
    </source>
</evidence>
<comment type="caution">
    <text evidence="9">The sequence shown here is derived from an EMBL/GenBank/DDBJ whole genome shotgun (WGS) entry which is preliminary data.</text>
</comment>
<evidence type="ECO:0000256" key="2">
    <source>
        <dbReference type="ARBA" id="ARBA00022676"/>
    </source>
</evidence>
<protein>
    <submittedName>
        <fullName evidence="9">Glycosyltransferase family 2 protein</fullName>
        <ecNumber evidence="9">2.4.-.-</ecNumber>
    </submittedName>
</protein>
<evidence type="ECO:0000256" key="5">
    <source>
        <dbReference type="ARBA" id="ARBA00022989"/>
    </source>
</evidence>
<dbReference type="PANTHER" id="PTHR48090">
    <property type="entry name" value="UNDECAPRENYL-PHOSPHATE 4-DEOXY-4-FORMAMIDO-L-ARABINOSE TRANSFERASE-RELATED"/>
    <property type="match status" value="1"/>
</dbReference>
<evidence type="ECO:0000313" key="10">
    <source>
        <dbReference type="Proteomes" id="UP001597510"/>
    </source>
</evidence>
<dbReference type="InterPro" id="IPR050256">
    <property type="entry name" value="Glycosyltransferase_2"/>
</dbReference>
<evidence type="ECO:0000256" key="1">
    <source>
        <dbReference type="ARBA" id="ARBA00004141"/>
    </source>
</evidence>
<sequence>MDISRLKICILSAAYNENENILVFYNAVKQVIDQLPYSFEFCFVNDGSSDGTLRIIRNLAREDHSVKYLSFSRNFGQQIALKAGVDSIDADAIIMMDSDLQHPPSLIPVLIENWLRNRVNVVNTIREEDRDLSWFKKKSSQWFYKVLNNISNLSLEPGQADFRLIDRQVAETLKNSKEQDVFLRGMIQWIGYKQMNIPYKPHKRFAGESKYTLSKMVKLALAGITSFSVKPLHGAIYLGFTIALGSLLYLPYVFYSFFSGHVVDGWSSVLITIAFFGGLNLFILGIIGLYIGKILIQNKERPLYIVQEHNIYENSYSQF</sequence>
<dbReference type="EC" id="2.4.-.-" evidence="9"/>
<keyword evidence="3 9" id="KW-0808">Transferase</keyword>
<feature type="transmembrane region" description="Helical" evidence="7">
    <location>
        <begin position="235"/>
        <end position="254"/>
    </location>
</feature>
<reference evidence="10" key="1">
    <citation type="journal article" date="2019" name="Int. J. Syst. Evol. Microbiol.">
        <title>The Global Catalogue of Microorganisms (GCM) 10K type strain sequencing project: providing services to taxonomists for standard genome sequencing and annotation.</title>
        <authorList>
            <consortium name="The Broad Institute Genomics Platform"/>
            <consortium name="The Broad Institute Genome Sequencing Center for Infectious Disease"/>
            <person name="Wu L."/>
            <person name="Ma J."/>
        </authorList>
    </citation>
    <scope>NUCLEOTIDE SEQUENCE [LARGE SCALE GENOMIC DNA]</scope>
    <source>
        <strain evidence="10">KCTC 52344</strain>
    </source>
</reference>
<feature type="domain" description="Glycosyltransferase 2-like" evidence="8">
    <location>
        <begin position="10"/>
        <end position="171"/>
    </location>
</feature>
<dbReference type="PANTHER" id="PTHR48090:SF1">
    <property type="entry name" value="PROPHAGE BACTOPRENOL GLUCOSYL TRANSFERASE HOMOLOG"/>
    <property type="match status" value="1"/>
</dbReference>
<proteinExistence type="predicted"/>
<evidence type="ECO:0000256" key="4">
    <source>
        <dbReference type="ARBA" id="ARBA00022692"/>
    </source>
</evidence>